<keyword evidence="4" id="KW-0158">Chromosome</keyword>
<dbReference type="Gene3D" id="3.40.50.300">
    <property type="entry name" value="P-loop containing nucleotide triphosphate hydrolases"/>
    <property type="match status" value="2"/>
</dbReference>
<feature type="domain" description="RecF/RecN/SMC N-terminal" evidence="14">
    <location>
        <begin position="64"/>
        <end position="1063"/>
    </location>
</feature>
<evidence type="ECO:0000256" key="1">
    <source>
        <dbReference type="ARBA" id="ARBA00004123"/>
    </source>
</evidence>
<keyword evidence="9" id="KW-0233">DNA recombination</keyword>
<dbReference type="InterPro" id="IPR027417">
    <property type="entry name" value="P-loop_NTPase"/>
</dbReference>
<evidence type="ECO:0000256" key="5">
    <source>
        <dbReference type="ARBA" id="ARBA00022741"/>
    </source>
</evidence>
<evidence type="ECO:0000256" key="9">
    <source>
        <dbReference type="ARBA" id="ARBA00023172"/>
    </source>
</evidence>
<sequence length="1097" mass="125941">MLESRKRNQLSKTASSASLAKRNRVDDGANNKTTALASNSDENISNNDQQERGMEIVRNGKVLRMVLKNFMCHRHLAVEFNKRANLLVGKNGSGKSAILAAMTVGLGCNAGQTNRCSSLKDLIKHGESQAVIEIHLENASFDAYERQKYGRRIICERTILASGGGSYKLKSEHGQVVSSSRSELQKILLAFNIQVDNPICVLNQDLARSLLKDSDESKQWTFFTKATQIDTIKLKLNECVNIAEQARKVLAVKEQSLQCLVAEIEVLEGKHRNLELAGKAEEVLKQLQALLAWRHVLDQEQQLAAIDNELKKLRSSIEEQEHRIRNRESLVDETERTIQVHRVDIEGKKTEYVALKEAYAAVRRTMQETQSRQADIERTIRKGTDRLARVGEEIRGLEQALAERNEGGMTQVEREKEKQKREMDQLGERKTELTAMIANAQRDVEMMHNTLAQLKESREERHHARVAKQSEANRIDRQLEQFESAPRSKLAIYGANMPALDARIRQLHQQGKFSELPRGPLGQYIEVRDKKWSAIVETALGGCLSAFFVNSQADWSTLDALLKREFPDLHNRTIFTGRFVKELYDVQRGCVQEQDGTHRLMSLIKVNDAVVMNRLIDSAAIDTILVTEHQSVAIQLTSEMENVPRNLTKVIVSEPCSEFYPQPKYRSYGLQQKPARYLQVSMTELKRQTQHRKEQLDRELVELNRSCENDHGRMQEQTRQLHKRTEELKRLQQERLAIEQRLEGLSSIVFVDETEETTLRAEMEQLVEARVMLQEAIGREKAVLETIRERVQSEERIVQEKKDAMAAIEADISQIQARIESEHQKRHDLQTNHKVKRQALQRAEETLRERTETRAALSGAVEQAREEAFRKCSHRPEEATKGTLETVEQLKKKIHSTEKQIRQANATQEKIEDVKDELKQKRQERSELAQYSSSLRDISTLLNNTRKSRFAYLHKLTSHMSLRVKHKFQSIMQVRNYVGAIKIDREHGRLALSVVPRDSNIQNAVSTTKSLSGGERSYATVAFLISLWSCVDTPFFFLDEYDVFTDQVNRHTMTRLLLNEAKKKPDRQFCFLTPQDMSEIQATPDLTIHRMEDPERC</sequence>
<dbReference type="Pfam" id="PF02463">
    <property type="entry name" value="SMC_N"/>
    <property type="match status" value="1"/>
</dbReference>
<dbReference type="PANTHER" id="PTHR19306:SF6">
    <property type="entry name" value="STRUCTURAL MAINTENANCE OF CHROMOSOMES PROTEIN 6"/>
    <property type="match status" value="1"/>
</dbReference>
<keyword evidence="10" id="KW-0234">DNA repair</keyword>
<comment type="similarity">
    <text evidence="3">Belongs to the SMC family. SMC6 subfamily.</text>
</comment>
<dbReference type="SUPFAM" id="SSF52540">
    <property type="entry name" value="P-loop containing nucleoside triphosphate hydrolases"/>
    <property type="match status" value="1"/>
</dbReference>
<dbReference type="EnsemblMetazoa" id="AATE020901-RA">
    <property type="protein sequence ID" value="AATE020901-PA.1"/>
    <property type="gene ID" value="AATE020901"/>
</dbReference>
<feature type="coiled-coil region" evidence="12">
    <location>
        <begin position="686"/>
        <end position="748"/>
    </location>
</feature>
<evidence type="ECO:0000256" key="4">
    <source>
        <dbReference type="ARBA" id="ARBA00022454"/>
    </source>
</evidence>
<name>A0A182JML9_ANOAO</name>
<evidence type="ECO:0000256" key="10">
    <source>
        <dbReference type="ARBA" id="ARBA00023204"/>
    </source>
</evidence>
<keyword evidence="8 12" id="KW-0175">Coiled coil</keyword>
<dbReference type="GO" id="GO:0005634">
    <property type="term" value="C:nucleus"/>
    <property type="evidence" value="ECO:0007669"/>
    <property type="project" value="UniProtKB-SubCell"/>
</dbReference>
<keyword evidence="6" id="KW-0227">DNA damage</keyword>
<dbReference type="GO" id="GO:0005524">
    <property type="term" value="F:ATP binding"/>
    <property type="evidence" value="ECO:0007669"/>
    <property type="project" value="UniProtKB-KW"/>
</dbReference>
<dbReference type="GO" id="GO:0000724">
    <property type="term" value="P:double-strand break repair via homologous recombination"/>
    <property type="evidence" value="ECO:0007669"/>
    <property type="project" value="TreeGrafter"/>
</dbReference>
<feature type="coiled-coil region" evidence="12">
    <location>
        <begin position="257"/>
        <end position="337"/>
    </location>
</feature>
<dbReference type="PANTHER" id="PTHR19306">
    <property type="entry name" value="STRUCTURAL MAINTENANCE OF CHROMOSOMES 5,6 SMC5, SMC6"/>
    <property type="match status" value="1"/>
</dbReference>
<dbReference type="GO" id="GO:0003697">
    <property type="term" value="F:single-stranded DNA binding"/>
    <property type="evidence" value="ECO:0007669"/>
    <property type="project" value="TreeGrafter"/>
</dbReference>
<evidence type="ECO:0000259" key="14">
    <source>
        <dbReference type="Pfam" id="PF02463"/>
    </source>
</evidence>
<feature type="coiled-coil region" evidence="12">
    <location>
        <begin position="887"/>
        <end position="931"/>
    </location>
</feature>
<dbReference type="STRING" id="41427.A0A182JML9"/>
<evidence type="ECO:0000313" key="15">
    <source>
        <dbReference type="EnsemblMetazoa" id="AATE020901-PA.1"/>
    </source>
</evidence>
<evidence type="ECO:0000256" key="11">
    <source>
        <dbReference type="ARBA" id="ARBA00023242"/>
    </source>
</evidence>
<keyword evidence="11" id="KW-0539">Nucleus</keyword>
<evidence type="ECO:0000256" key="13">
    <source>
        <dbReference type="SAM" id="MobiDB-lite"/>
    </source>
</evidence>
<feature type="compositionally biased region" description="Polar residues" evidence="13">
    <location>
        <begin position="30"/>
        <end position="48"/>
    </location>
</feature>
<dbReference type="InterPro" id="IPR003395">
    <property type="entry name" value="RecF/RecN/SMC_N"/>
</dbReference>
<reference evidence="15" key="1">
    <citation type="submission" date="2022-08" db="UniProtKB">
        <authorList>
            <consortium name="EnsemblMetazoa"/>
        </authorList>
    </citation>
    <scope>IDENTIFICATION</scope>
    <source>
        <strain evidence="15">EBRO</strain>
    </source>
</reference>
<dbReference type="GO" id="GO:0030915">
    <property type="term" value="C:Smc5-Smc6 complex"/>
    <property type="evidence" value="ECO:0007669"/>
    <property type="project" value="TreeGrafter"/>
</dbReference>
<evidence type="ECO:0000256" key="2">
    <source>
        <dbReference type="ARBA" id="ARBA00004286"/>
    </source>
</evidence>
<accession>A0A182JML9</accession>
<evidence type="ECO:0000256" key="8">
    <source>
        <dbReference type="ARBA" id="ARBA00023054"/>
    </source>
</evidence>
<protein>
    <submittedName>
        <fullName evidence="15">Structural maintenance of chromosomes protein 6</fullName>
    </submittedName>
</protein>
<feature type="compositionally biased region" description="Low complexity" evidence="13">
    <location>
        <begin position="10"/>
        <end position="20"/>
    </location>
</feature>
<feature type="region of interest" description="Disordered" evidence="13">
    <location>
        <begin position="404"/>
        <end position="426"/>
    </location>
</feature>
<evidence type="ECO:0000256" key="6">
    <source>
        <dbReference type="ARBA" id="ARBA00022763"/>
    </source>
</evidence>
<comment type="subcellular location">
    <subcellularLocation>
        <location evidence="2">Chromosome</location>
    </subcellularLocation>
    <subcellularLocation>
        <location evidence="1">Nucleus</location>
    </subcellularLocation>
</comment>
<organism evidence="15">
    <name type="scientific">Anopheles atroparvus</name>
    <name type="common">European mosquito</name>
    <dbReference type="NCBI Taxonomy" id="41427"/>
    <lineage>
        <taxon>Eukaryota</taxon>
        <taxon>Metazoa</taxon>
        <taxon>Ecdysozoa</taxon>
        <taxon>Arthropoda</taxon>
        <taxon>Hexapoda</taxon>
        <taxon>Insecta</taxon>
        <taxon>Pterygota</taxon>
        <taxon>Neoptera</taxon>
        <taxon>Endopterygota</taxon>
        <taxon>Diptera</taxon>
        <taxon>Nematocera</taxon>
        <taxon>Culicoidea</taxon>
        <taxon>Culicidae</taxon>
        <taxon>Anophelinae</taxon>
        <taxon>Anopheles</taxon>
    </lineage>
</organism>
<feature type="coiled-coil region" evidence="12">
    <location>
        <begin position="784"/>
        <end position="846"/>
    </location>
</feature>
<dbReference type="AlphaFoldDB" id="A0A182JML9"/>
<evidence type="ECO:0000256" key="7">
    <source>
        <dbReference type="ARBA" id="ARBA00022840"/>
    </source>
</evidence>
<dbReference type="VEuPathDB" id="VectorBase:AATE020901"/>
<dbReference type="GO" id="GO:0003684">
    <property type="term" value="F:damaged DNA binding"/>
    <property type="evidence" value="ECO:0007669"/>
    <property type="project" value="TreeGrafter"/>
</dbReference>
<evidence type="ECO:0000256" key="12">
    <source>
        <dbReference type="SAM" id="Coils"/>
    </source>
</evidence>
<evidence type="ECO:0000256" key="3">
    <source>
        <dbReference type="ARBA" id="ARBA00006793"/>
    </source>
</evidence>
<keyword evidence="7" id="KW-0067">ATP-binding</keyword>
<proteinExistence type="inferred from homology"/>
<keyword evidence="5" id="KW-0547">Nucleotide-binding</keyword>
<dbReference type="GO" id="GO:0035861">
    <property type="term" value="C:site of double-strand break"/>
    <property type="evidence" value="ECO:0007669"/>
    <property type="project" value="TreeGrafter"/>
</dbReference>
<feature type="region of interest" description="Disordered" evidence="13">
    <location>
        <begin position="1"/>
        <end position="52"/>
    </location>
</feature>